<dbReference type="PANTHER" id="PTHR43673">
    <property type="entry name" value="NAD(P)H NITROREDUCTASE YDGI-RELATED"/>
    <property type="match status" value="1"/>
</dbReference>
<dbReference type="PANTHER" id="PTHR43673:SF10">
    <property type="entry name" value="NADH DEHYDROGENASE_NAD(P)H NITROREDUCTASE XCC3605-RELATED"/>
    <property type="match status" value="1"/>
</dbReference>
<reference evidence="4 5" key="1">
    <citation type="submission" date="2018-08" db="EMBL/GenBank/DDBJ databases">
        <title>Genome Lactobacillus garii FI11369.</title>
        <authorList>
            <person name="Diaz M."/>
            <person name="Narbad A."/>
        </authorList>
    </citation>
    <scope>NUCLEOTIDE SEQUENCE [LARGE SCALE GENOMIC DNA]</scope>
    <source>
        <strain evidence="4 5">FI11369</strain>
    </source>
</reference>
<sequence length="221" mass="24351">MTTKPDAALGKAMETRQSVRNFDPDVRIPHAEVTEMIQEAISAPSACNLQSWYFAVVDTPAGKEQLRSFFLPFNRPQLDTASTIVMIFGNTKSHEAYRDLWQKAYENGQVTAEKRDEILKTFLPFYESATQDFLKNDATVDASLAAMQLMLAAQLHGYVTNPIGGYDPSKAAIAMGLDPKQYVPVMAVAIGKPAPAGNLGENLAVKSIRYAPEQVMKFITD</sequence>
<keyword evidence="2" id="KW-0560">Oxidoreductase</keyword>
<feature type="domain" description="Nitroreductase" evidence="3">
    <location>
        <begin position="14"/>
        <end position="192"/>
    </location>
</feature>
<evidence type="ECO:0000313" key="5">
    <source>
        <dbReference type="Proteomes" id="UP000283633"/>
    </source>
</evidence>
<proteinExistence type="inferred from homology"/>
<organism evidence="4 5">
    <name type="scientific">Lactiplantibacillus garii</name>
    <dbReference type="NCBI Taxonomy" id="2306423"/>
    <lineage>
        <taxon>Bacteria</taxon>
        <taxon>Bacillati</taxon>
        <taxon>Bacillota</taxon>
        <taxon>Bacilli</taxon>
        <taxon>Lactobacillales</taxon>
        <taxon>Lactobacillaceae</taxon>
        <taxon>Lactiplantibacillus</taxon>
    </lineage>
</organism>
<dbReference type="OrthoDB" id="9782629at2"/>
<dbReference type="SUPFAM" id="SSF55469">
    <property type="entry name" value="FMN-dependent nitroreductase-like"/>
    <property type="match status" value="1"/>
</dbReference>
<dbReference type="Pfam" id="PF00881">
    <property type="entry name" value="Nitroreductase"/>
    <property type="match status" value="1"/>
</dbReference>
<name>A0A426D6K6_9LACO</name>
<comment type="caution">
    <text evidence="4">The sequence shown here is derived from an EMBL/GenBank/DDBJ whole genome shotgun (WGS) entry which is preliminary data.</text>
</comment>
<keyword evidence="5" id="KW-1185">Reference proteome</keyword>
<evidence type="ECO:0000259" key="3">
    <source>
        <dbReference type="Pfam" id="PF00881"/>
    </source>
</evidence>
<dbReference type="InterPro" id="IPR029479">
    <property type="entry name" value="Nitroreductase"/>
</dbReference>
<protein>
    <submittedName>
        <fullName evidence="4">Nitroreductase family protein</fullName>
    </submittedName>
</protein>
<accession>A0A426D6K6</accession>
<dbReference type="Gene3D" id="3.40.109.10">
    <property type="entry name" value="NADH Oxidase"/>
    <property type="match status" value="1"/>
</dbReference>
<evidence type="ECO:0000256" key="1">
    <source>
        <dbReference type="ARBA" id="ARBA00007118"/>
    </source>
</evidence>
<dbReference type="GO" id="GO:0016491">
    <property type="term" value="F:oxidoreductase activity"/>
    <property type="evidence" value="ECO:0007669"/>
    <property type="project" value="UniProtKB-KW"/>
</dbReference>
<evidence type="ECO:0000256" key="2">
    <source>
        <dbReference type="ARBA" id="ARBA00023002"/>
    </source>
</evidence>
<dbReference type="Proteomes" id="UP000283633">
    <property type="component" value="Unassembled WGS sequence"/>
</dbReference>
<gene>
    <name evidence="4" type="ORF">D1831_08635</name>
</gene>
<dbReference type="EMBL" id="QWZQ01000026">
    <property type="protein sequence ID" value="RRK10218.1"/>
    <property type="molecule type" value="Genomic_DNA"/>
</dbReference>
<dbReference type="InterPro" id="IPR000415">
    <property type="entry name" value="Nitroreductase-like"/>
</dbReference>
<dbReference type="AlphaFoldDB" id="A0A426D6K6"/>
<evidence type="ECO:0000313" key="4">
    <source>
        <dbReference type="EMBL" id="RRK10218.1"/>
    </source>
</evidence>
<dbReference type="RefSeq" id="WP_125072527.1">
    <property type="nucleotide sequence ID" value="NZ_QWZQ01000026.1"/>
</dbReference>
<comment type="similarity">
    <text evidence="1">Belongs to the nitroreductase family.</text>
</comment>